<evidence type="ECO:0000313" key="2">
    <source>
        <dbReference type="Proteomes" id="UP000568022"/>
    </source>
</evidence>
<keyword evidence="2" id="KW-1185">Reference proteome</keyword>
<accession>A0A7W8BUX4</accession>
<gene>
    <name evidence="1" type="ORF">FHS32_006900</name>
</gene>
<reference evidence="1 2" key="1">
    <citation type="submission" date="2020-08" db="EMBL/GenBank/DDBJ databases">
        <title>Genomic Encyclopedia of Type Strains, Phase III (KMG-III): the genomes of soil and plant-associated and newly described type strains.</title>
        <authorList>
            <person name="Whitman W."/>
        </authorList>
    </citation>
    <scope>NUCLEOTIDE SEQUENCE [LARGE SCALE GENOMIC DNA]</scope>
    <source>
        <strain evidence="1 2">CECT 3226</strain>
    </source>
</reference>
<dbReference type="EMBL" id="JACHJE010000027">
    <property type="protein sequence ID" value="MBB5130104.1"/>
    <property type="molecule type" value="Genomic_DNA"/>
</dbReference>
<evidence type="ECO:0000313" key="1">
    <source>
        <dbReference type="EMBL" id="MBB5130104.1"/>
    </source>
</evidence>
<comment type="caution">
    <text evidence="1">The sequence shown here is derived from an EMBL/GenBank/DDBJ whole genome shotgun (WGS) entry which is preliminary data.</text>
</comment>
<dbReference type="Proteomes" id="UP000568022">
    <property type="component" value="Unassembled WGS sequence"/>
</dbReference>
<protein>
    <submittedName>
        <fullName evidence="1">Uncharacterized protein</fullName>
    </submittedName>
</protein>
<dbReference type="AlphaFoldDB" id="A0A7W8BUX4"/>
<organism evidence="1 2">
    <name type="scientific">Streptomyces griseoloalbus</name>
    <dbReference type="NCBI Taxonomy" id="67303"/>
    <lineage>
        <taxon>Bacteria</taxon>
        <taxon>Bacillati</taxon>
        <taxon>Actinomycetota</taxon>
        <taxon>Actinomycetes</taxon>
        <taxon>Kitasatosporales</taxon>
        <taxon>Streptomycetaceae</taxon>
        <taxon>Streptomyces</taxon>
    </lineage>
</organism>
<sequence>MPAPHYRAEMTVRFTIWEQITGVTDRPATA</sequence>
<proteinExistence type="predicted"/>
<name>A0A7W8BUX4_9ACTN</name>